<gene>
    <name evidence="1" type="ORF">FOXG_21529</name>
</gene>
<dbReference type="KEGG" id="fox:FOXG_21529"/>
<sequence length="571" mass="65177">MDRLCLTRRCGLCHFDFREKDEVIAVRPDGKESKPFEYRSGAKISDSIGRIWCNACANPCVHKRDQAVGCHLVCRKIPAPVPLARFLEITAYSFEPTLNQERKRRIWLLQTMATTLKLPGTLSRELRQEIAQYLLQEYAVRTNILLLRDHKAFQSSLTILNPVVPKYVSYEGEKYVSSLINEPERKERWPVPTTVYMAEDHRGVRNLIWTGPGDPPSIRCIPGVFWKALPIQNSKGLMEFSSNGPMLYSLSCRDSSREWSTHNLDSFAIPRHPLEQSRSVNLTEPNDKAHRRMSIFQYNRAEITGFSVCCNPAPIALSAHVPGDDLSFYQSTPSDSSWIYVPLEKDEHITSIWIRHPYPLWKALALAFGTDKGHLHLLGIQTTPALSNCPWELVDVSNGEPAHFFFDSYPSAMNSLMFDSKAPRQPRVLNVPKPLSPHPDLHSCEDFHWSQASVENVVAVSPCRQVTNGSPKYIGLLLHYSDRRTACVGQVRLDCLDPPLTIESSSSLCLGFKMSDENRPYIARMEMSATHEDKSVALWFEVSWNGIIEWWFSYRQCQIWQDGRRSLPTRA</sequence>
<dbReference type="OrthoDB" id="5153231at2759"/>
<dbReference type="Proteomes" id="UP000009097">
    <property type="component" value="Chromosome 14"/>
</dbReference>
<dbReference type="AlphaFoldDB" id="A0A0J9VY52"/>
<evidence type="ECO:0000313" key="1">
    <source>
        <dbReference type="EMBL" id="KNB15914.1"/>
    </source>
</evidence>
<proteinExistence type="predicted"/>
<dbReference type="VEuPathDB" id="FungiDB:FOXG_21529"/>
<organism evidence="1 2">
    <name type="scientific">Fusarium oxysporum f. sp. lycopersici (strain 4287 / CBS 123668 / FGSC 9935 / NRRL 34936)</name>
    <name type="common">Fusarium vascular wilt of tomato</name>
    <dbReference type="NCBI Taxonomy" id="426428"/>
    <lineage>
        <taxon>Eukaryota</taxon>
        <taxon>Fungi</taxon>
        <taxon>Dikarya</taxon>
        <taxon>Ascomycota</taxon>
        <taxon>Pezizomycotina</taxon>
        <taxon>Sordariomycetes</taxon>
        <taxon>Hypocreomycetidae</taxon>
        <taxon>Hypocreales</taxon>
        <taxon>Nectriaceae</taxon>
        <taxon>Fusarium</taxon>
        <taxon>Fusarium oxysporum species complex</taxon>
    </lineage>
</organism>
<dbReference type="GeneID" id="28962235"/>
<evidence type="ECO:0000313" key="2">
    <source>
        <dbReference type="Proteomes" id="UP000009097"/>
    </source>
</evidence>
<protein>
    <submittedName>
        <fullName evidence="1">Uncharacterized protein</fullName>
    </submittedName>
</protein>
<accession>A0A0J9VY52</accession>
<dbReference type="EMBL" id="DS231717">
    <property type="protein sequence ID" value="KNB15914.1"/>
    <property type="molecule type" value="Genomic_DNA"/>
</dbReference>
<reference evidence="1 2" key="1">
    <citation type="journal article" date="2010" name="Nature">
        <title>Comparative genomics reveals mobile pathogenicity chromosomes in Fusarium.</title>
        <authorList>
            <person name="Ma L.J."/>
            <person name="van der Does H.C."/>
            <person name="Borkovich K.A."/>
            <person name="Coleman J.J."/>
            <person name="Daboussi M.J."/>
            <person name="Di Pietro A."/>
            <person name="Dufresne M."/>
            <person name="Freitag M."/>
            <person name="Grabherr M."/>
            <person name="Henrissat B."/>
            <person name="Houterman P.M."/>
            <person name="Kang S."/>
            <person name="Shim W.B."/>
            <person name="Woloshuk C."/>
            <person name="Xie X."/>
            <person name="Xu J.R."/>
            <person name="Antoniw J."/>
            <person name="Baker S.E."/>
            <person name="Bluhm B.H."/>
            <person name="Breakspear A."/>
            <person name="Brown D.W."/>
            <person name="Butchko R.A."/>
            <person name="Chapman S."/>
            <person name="Coulson R."/>
            <person name="Coutinho P.M."/>
            <person name="Danchin E.G."/>
            <person name="Diener A."/>
            <person name="Gale L.R."/>
            <person name="Gardiner D.M."/>
            <person name="Goff S."/>
            <person name="Hammond-Kosack K.E."/>
            <person name="Hilburn K."/>
            <person name="Hua-Van A."/>
            <person name="Jonkers W."/>
            <person name="Kazan K."/>
            <person name="Kodira C.D."/>
            <person name="Koehrsen M."/>
            <person name="Kumar L."/>
            <person name="Lee Y.H."/>
            <person name="Li L."/>
            <person name="Manners J.M."/>
            <person name="Miranda-Saavedra D."/>
            <person name="Mukherjee M."/>
            <person name="Park G."/>
            <person name="Park J."/>
            <person name="Park S.Y."/>
            <person name="Proctor R.H."/>
            <person name="Regev A."/>
            <person name="Ruiz-Roldan M.C."/>
            <person name="Sain D."/>
            <person name="Sakthikumar S."/>
            <person name="Sykes S."/>
            <person name="Schwartz D.C."/>
            <person name="Turgeon B.G."/>
            <person name="Wapinski I."/>
            <person name="Yoder O."/>
            <person name="Young S."/>
            <person name="Zeng Q."/>
            <person name="Zhou S."/>
            <person name="Galagan J."/>
            <person name="Cuomo C.A."/>
            <person name="Kistler H.C."/>
            <person name="Rep M."/>
        </authorList>
    </citation>
    <scope>NUCLEOTIDE SEQUENCE [LARGE SCALE GENOMIC DNA]</scope>
    <source>
        <strain evidence="2">4287 / CBS 123668 / FGSC 9935 / NRRL 34936</strain>
    </source>
</reference>
<name>A0A0J9VY52_FUSO4</name>
<dbReference type="RefSeq" id="XP_018253959.1">
    <property type="nucleotide sequence ID" value="XM_018401873.1"/>
</dbReference>